<dbReference type="PANTHER" id="PTHR35323:SF2">
    <property type="entry name" value="SAP DOMAIN-CONTAINING PROTEIN"/>
    <property type="match status" value="1"/>
</dbReference>
<keyword evidence="2" id="KW-1133">Transmembrane helix</keyword>
<keyword evidence="5" id="KW-1185">Reference proteome</keyword>
<accession>A0AAE4ALC2</accession>
<dbReference type="InterPro" id="IPR026870">
    <property type="entry name" value="Zinc_ribbon_dom"/>
</dbReference>
<feature type="compositionally biased region" description="Polar residues" evidence="1">
    <location>
        <begin position="107"/>
        <end position="136"/>
    </location>
</feature>
<dbReference type="EMBL" id="JAUSTO010000003">
    <property type="protein sequence ID" value="MDQ0152036.1"/>
    <property type="molecule type" value="Genomic_DNA"/>
</dbReference>
<feature type="transmembrane region" description="Helical" evidence="2">
    <location>
        <begin position="473"/>
        <end position="491"/>
    </location>
</feature>
<organism evidence="4 5">
    <name type="scientific">Moryella indoligenes</name>
    <dbReference type="NCBI Taxonomy" id="371674"/>
    <lineage>
        <taxon>Bacteria</taxon>
        <taxon>Bacillati</taxon>
        <taxon>Bacillota</taxon>
        <taxon>Clostridia</taxon>
        <taxon>Lachnospirales</taxon>
        <taxon>Lachnospiraceae</taxon>
        <taxon>Moryella</taxon>
    </lineage>
</organism>
<feature type="domain" description="Zinc-ribbon" evidence="3">
    <location>
        <begin position="3"/>
        <end position="25"/>
    </location>
</feature>
<proteinExistence type="predicted"/>
<dbReference type="Pfam" id="PF05987">
    <property type="entry name" value="DUF898"/>
    <property type="match status" value="1"/>
</dbReference>
<feature type="region of interest" description="Disordered" evidence="1">
    <location>
        <begin position="28"/>
        <end position="229"/>
    </location>
</feature>
<dbReference type="AlphaFoldDB" id="A0AAE4ALC2"/>
<protein>
    <recommendedName>
        <fullName evidence="3">Zinc-ribbon domain-containing protein</fullName>
    </recommendedName>
</protein>
<feature type="transmembrane region" description="Helical" evidence="2">
    <location>
        <begin position="576"/>
        <end position="600"/>
    </location>
</feature>
<evidence type="ECO:0000256" key="2">
    <source>
        <dbReference type="SAM" id="Phobius"/>
    </source>
</evidence>
<feature type="transmembrane region" description="Helical" evidence="2">
    <location>
        <begin position="304"/>
        <end position="328"/>
    </location>
</feature>
<evidence type="ECO:0000313" key="4">
    <source>
        <dbReference type="EMBL" id="MDQ0152036.1"/>
    </source>
</evidence>
<feature type="compositionally biased region" description="Low complexity" evidence="1">
    <location>
        <begin position="137"/>
        <end position="148"/>
    </location>
</feature>
<gene>
    <name evidence="4" type="ORF">J2S20_000718</name>
</gene>
<feature type="compositionally biased region" description="Low complexity" evidence="1">
    <location>
        <begin position="157"/>
        <end position="229"/>
    </location>
</feature>
<dbReference type="Pfam" id="PF13240">
    <property type="entry name" value="Zn_Ribbon_1"/>
    <property type="match status" value="1"/>
</dbReference>
<dbReference type="RefSeq" id="WP_307253284.1">
    <property type="nucleotide sequence ID" value="NZ_JAUSTO010000003.1"/>
</dbReference>
<feature type="transmembrane region" description="Helical" evidence="2">
    <location>
        <begin position="349"/>
        <end position="382"/>
    </location>
</feature>
<evidence type="ECO:0000256" key="1">
    <source>
        <dbReference type="SAM" id="MobiDB-lite"/>
    </source>
</evidence>
<name>A0AAE4ALC2_9FIRM</name>
<dbReference type="Proteomes" id="UP001241537">
    <property type="component" value="Unassembled WGS sequence"/>
</dbReference>
<feature type="compositionally biased region" description="Low complexity" evidence="1">
    <location>
        <begin position="50"/>
        <end position="100"/>
    </location>
</feature>
<evidence type="ECO:0000313" key="5">
    <source>
        <dbReference type="Proteomes" id="UP001241537"/>
    </source>
</evidence>
<keyword evidence="2" id="KW-0472">Membrane</keyword>
<keyword evidence="2" id="KW-0812">Transmembrane</keyword>
<reference evidence="4" key="1">
    <citation type="submission" date="2023-07" db="EMBL/GenBank/DDBJ databases">
        <title>Genomic Encyclopedia of Type Strains, Phase IV (KMG-IV): sequencing the most valuable type-strain genomes for metagenomic binning, comparative biology and taxonomic classification.</title>
        <authorList>
            <person name="Goeker M."/>
        </authorList>
    </citation>
    <scope>NUCLEOTIDE SEQUENCE</scope>
    <source>
        <strain evidence="4">DSM 19659</strain>
    </source>
</reference>
<feature type="transmembrane region" description="Helical" evidence="2">
    <location>
        <begin position="420"/>
        <end position="442"/>
    </location>
</feature>
<comment type="caution">
    <text evidence="4">The sequence shown here is derived from an EMBL/GenBank/DDBJ whole genome shotgun (WGS) entry which is preliminary data.</text>
</comment>
<sequence>MKFCSNCGKPVDATAKFCMNCGAPLHHETAGGAAPQERAPQENQMDQSVQEARQQVQNTQQQAAQGDAAGWSQQSQSASTQQTQNTQQAQNTQQDQYTQTKEGAAAEQSSQQNQYTQVNQEAAARQSSQQNQYTQVSQGAAAGQSAQQDQYTQTNEGAAAGQSSQQNQYTQASQGAAAGQSSQQNQYTQASQGAAAGQSSQQNQYTQASQGAAAGQSSQQNQNSWQKQGQEAFNDFSKAAGDRAMEWTDKAMKGLDGLPPTAVRFFCLAVLFVPLALGIILFPLEQLQEQMYWYDGPYMLVGFLMGLLRAAAIIITLIGVGLAAREFLKGQSAGGPGETGRSVDRMLPLIGAVFALLACGSLLGIRPLCLFLVLAAIIGVYLLITQQDSLSRAAGAGAGMAASGGQPVPGSEFDGKGLEYLGYSLLAAVVNAVTCGIAWPWMQCRIVKWRKNHTLIEGRRLDFNGTGGQMFGLYIKWVLLSLVTCGIYTLFVPVDYLKWEMKHTFYYGDQVMLDHAVPGSEFDGNTFECAGYMLLCFIITVCTCGLALPWAIAFMKRWEMRHKLIGGRRLSFGGTGLQFFGHYLLIALFSVLSCGIYASWGQVRIWRWIYRHCSYENG</sequence>
<feature type="transmembrane region" description="Helical" evidence="2">
    <location>
        <begin position="262"/>
        <end position="284"/>
    </location>
</feature>
<feature type="transmembrane region" description="Helical" evidence="2">
    <location>
        <begin position="532"/>
        <end position="555"/>
    </location>
</feature>
<dbReference type="InterPro" id="IPR010295">
    <property type="entry name" value="DUF898"/>
</dbReference>
<dbReference type="PANTHER" id="PTHR35323">
    <property type="entry name" value="SAP DOMAIN-CONTAINING PROTEIN"/>
    <property type="match status" value="1"/>
</dbReference>
<evidence type="ECO:0000259" key="3">
    <source>
        <dbReference type="Pfam" id="PF13240"/>
    </source>
</evidence>